<dbReference type="InterPro" id="IPR001544">
    <property type="entry name" value="Aminotrans_IV"/>
</dbReference>
<dbReference type="FunFam" id="3.20.10.10:FF:000002">
    <property type="entry name" value="D-alanine aminotransferase"/>
    <property type="match status" value="1"/>
</dbReference>
<dbReference type="Pfam" id="PF01063">
    <property type="entry name" value="Aminotran_4"/>
    <property type="match status" value="1"/>
</dbReference>
<dbReference type="EMBL" id="MOEN01000025">
    <property type="protein sequence ID" value="OMH40164.1"/>
    <property type="molecule type" value="Genomic_DNA"/>
</dbReference>
<dbReference type="AlphaFoldDB" id="A0A1R1MKE0"/>
<proteinExistence type="inferred from homology"/>
<dbReference type="PANTHER" id="PTHR42743">
    <property type="entry name" value="AMINO-ACID AMINOTRANSFERASE"/>
    <property type="match status" value="1"/>
</dbReference>
<evidence type="ECO:0000313" key="5">
    <source>
        <dbReference type="Proteomes" id="UP000187408"/>
    </source>
</evidence>
<organism evidence="4 5">
    <name type="scientific">Desulfurobacterium indicum</name>
    <dbReference type="NCBI Taxonomy" id="1914305"/>
    <lineage>
        <taxon>Bacteria</taxon>
        <taxon>Pseudomonadati</taxon>
        <taxon>Aquificota</taxon>
        <taxon>Aquificia</taxon>
        <taxon>Desulfurobacteriales</taxon>
        <taxon>Desulfurobacteriaceae</taxon>
        <taxon>Desulfurobacterium</taxon>
    </lineage>
</organism>
<dbReference type="Gene3D" id="3.30.470.10">
    <property type="match status" value="1"/>
</dbReference>
<name>A0A1R1MKE0_9BACT</name>
<evidence type="ECO:0000256" key="1">
    <source>
        <dbReference type="ARBA" id="ARBA00001933"/>
    </source>
</evidence>
<dbReference type="STRING" id="1914305.BLW93_06585"/>
<comment type="cofactor">
    <cofactor evidence="1">
        <name>pyridoxal 5'-phosphate</name>
        <dbReference type="ChEBI" id="CHEBI:597326"/>
    </cofactor>
</comment>
<dbReference type="GO" id="GO:0008652">
    <property type="term" value="P:amino acid biosynthetic process"/>
    <property type="evidence" value="ECO:0007669"/>
    <property type="project" value="UniProtKB-ARBA"/>
</dbReference>
<dbReference type="InterPro" id="IPR043131">
    <property type="entry name" value="BCAT-like_N"/>
</dbReference>
<dbReference type="SUPFAM" id="SSF56752">
    <property type="entry name" value="D-aminoacid aminotransferase-like PLP-dependent enzymes"/>
    <property type="match status" value="1"/>
</dbReference>
<evidence type="ECO:0000313" key="4">
    <source>
        <dbReference type="EMBL" id="OMH40164.1"/>
    </source>
</evidence>
<keyword evidence="3" id="KW-0663">Pyridoxal phosphate</keyword>
<protein>
    <recommendedName>
        <fullName evidence="6">Aminotransferase class IV</fullName>
    </recommendedName>
</protein>
<dbReference type="InterPro" id="IPR050571">
    <property type="entry name" value="Class-IV_PLP-Dep_Aminotrnsfr"/>
</dbReference>
<dbReference type="InterPro" id="IPR043132">
    <property type="entry name" value="BCAT-like_C"/>
</dbReference>
<dbReference type="PANTHER" id="PTHR42743:SF5">
    <property type="entry name" value="AMINODEOXYCHORISMATE LYASE"/>
    <property type="match status" value="1"/>
</dbReference>
<evidence type="ECO:0008006" key="6">
    <source>
        <dbReference type="Google" id="ProtNLM"/>
    </source>
</evidence>
<comment type="similarity">
    <text evidence="2">Belongs to the class-IV pyridoxal-phosphate-dependent aminotransferase family.</text>
</comment>
<evidence type="ECO:0000256" key="3">
    <source>
        <dbReference type="ARBA" id="ARBA00022898"/>
    </source>
</evidence>
<dbReference type="Proteomes" id="UP000187408">
    <property type="component" value="Unassembled WGS sequence"/>
</dbReference>
<dbReference type="GO" id="GO:0003824">
    <property type="term" value="F:catalytic activity"/>
    <property type="evidence" value="ECO:0007669"/>
    <property type="project" value="InterPro"/>
</dbReference>
<dbReference type="Gene3D" id="3.20.10.10">
    <property type="entry name" value="D-amino Acid Aminotransferase, subunit A, domain 2"/>
    <property type="match status" value="1"/>
</dbReference>
<reference evidence="4 5" key="1">
    <citation type="submission" date="2016-10" db="EMBL/GenBank/DDBJ databases">
        <title>Genome sequence of a sulfur-reducing bacterium Desulfurobacterium indicum K6013.</title>
        <authorList>
            <person name="Cao J."/>
            <person name="Shao Z."/>
            <person name="Alain K."/>
            <person name="Jebbar M."/>
        </authorList>
    </citation>
    <scope>NUCLEOTIDE SEQUENCE [LARGE SCALE GENOMIC DNA]</scope>
    <source>
        <strain evidence="4 5">K6013</strain>
    </source>
</reference>
<dbReference type="GO" id="GO:0046394">
    <property type="term" value="P:carboxylic acid biosynthetic process"/>
    <property type="evidence" value="ECO:0007669"/>
    <property type="project" value="UniProtKB-ARBA"/>
</dbReference>
<dbReference type="CDD" id="cd00449">
    <property type="entry name" value="PLPDE_IV"/>
    <property type="match status" value="1"/>
</dbReference>
<evidence type="ECO:0000256" key="2">
    <source>
        <dbReference type="ARBA" id="ARBA00009320"/>
    </source>
</evidence>
<keyword evidence="5" id="KW-1185">Reference proteome</keyword>
<dbReference type="InterPro" id="IPR036038">
    <property type="entry name" value="Aminotransferase-like"/>
</dbReference>
<dbReference type="RefSeq" id="WP_076713306.1">
    <property type="nucleotide sequence ID" value="NZ_MOEN01000025.1"/>
</dbReference>
<gene>
    <name evidence="4" type="ORF">BLW93_06585</name>
</gene>
<dbReference type="OrthoDB" id="9805628at2"/>
<comment type="caution">
    <text evidence="4">The sequence shown here is derived from an EMBL/GenBank/DDBJ whole genome shotgun (WGS) entry which is preliminary data.</text>
</comment>
<sequence>MFELFETVRVENGKATFIEKHYSRIKKSAEILKFPFDISAENFKRIIENTAPNSDSYLVKFSLFINGDFSVSFRKCTVPNKVSLMFFEGIKRKVDLLSKHKTSSIYESIVGIRAAKEKGFTEAIIFDTQGFISETAFANLFFVKDGIFFTPSLETGCLPGTRRAIVIKILKDTGIPVFEGFFTKEDILKADEVLITSAKYDVVSVQKIEDRVFEFNGKPWGKRLKEIMEMMKFR</sequence>
<accession>A0A1R1MKE0</accession>